<dbReference type="Proteomes" id="UP000248806">
    <property type="component" value="Unassembled WGS sequence"/>
</dbReference>
<keyword evidence="2" id="KW-1185">Reference proteome</keyword>
<proteinExistence type="predicted"/>
<dbReference type="OrthoDB" id="161792at2"/>
<dbReference type="EMBL" id="QKUF01000039">
    <property type="protein sequence ID" value="PZW20794.1"/>
    <property type="molecule type" value="Genomic_DNA"/>
</dbReference>
<dbReference type="Pfam" id="PF13207">
    <property type="entry name" value="AAA_17"/>
    <property type="match status" value="1"/>
</dbReference>
<dbReference type="RefSeq" id="WP_111326034.1">
    <property type="nucleotide sequence ID" value="NZ_BIFX01000001.1"/>
</dbReference>
<dbReference type="GO" id="GO:0016301">
    <property type="term" value="F:kinase activity"/>
    <property type="evidence" value="ECO:0007669"/>
    <property type="project" value="UniProtKB-KW"/>
</dbReference>
<accession>A0A326TVN6</accession>
<evidence type="ECO:0000313" key="2">
    <source>
        <dbReference type="Proteomes" id="UP000248806"/>
    </source>
</evidence>
<keyword evidence="1" id="KW-0808">Transferase</keyword>
<sequence length="213" mass="24806">MTTKVFVLGRPGSGKSTAARYLKQMVQETGRQHQHFNDYDILRAMFLADIHHEKFQPTEHNGFNATDLSVLDDALIELEQQVRLTSTTADLVTIEFARDDYRQALSLFSPDFLKDAFILFIHANLETCISRVHERVERARSHDDHPSFSDDIFRRYYSKSNREYMLHHCQLEFDLEQPVTVINNMGPLECFIHSLDRFLAMVFQAEKKLLIPA</sequence>
<keyword evidence="1" id="KW-0418">Kinase</keyword>
<gene>
    <name evidence="1" type="ORF">EI42_05799</name>
</gene>
<dbReference type="SUPFAM" id="SSF52540">
    <property type="entry name" value="P-loop containing nucleoside triphosphate hydrolases"/>
    <property type="match status" value="1"/>
</dbReference>
<name>A0A326TVN6_THEHA</name>
<dbReference type="AlphaFoldDB" id="A0A326TVN6"/>
<comment type="caution">
    <text evidence="1">The sequence shown here is derived from an EMBL/GenBank/DDBJ whole genome shotgun (WGS) entry which is preliminary data.</text>
</comment>
<organism evidence="1 2">
    <name type="scientific">Thermosporothrix hazakensis</name>
    <dbReference type="NCBI Taxonomy" id="644383"/>
    <lineage>
        <taxon>Bacteria</taxon>
        <taxon>Bacillati</taxon>
        <taxon>Chloroflexota</taxon>
        <taxon>Ktedonobacteria</taxon>
        <taxon>Ktedonobacterales</taxon>
        <taxon>Thermosporotrichaceae</taxon>
        <taxon>Thermosporothrix</taxon>
    </lineage>
</organism>
<evidence type="ECO:0000313" key="1">
    <source>
        <dbReference type="EMBL" id="PZW20794.1"/>
    </source>
</evidence>
<dbReference type="Gene3D" id="3.40.50.300">
    <property type="entry name" value="P-loop containing nucleotide triphosphate hydrolases"/>
    <property type="match status" value="1"/>
</dbReference>
<reference evidence="1 2" key="1">
    <citation type="submission" date="2018-06" db="EMBL/GenBank/DDBJ databases">
        <title>Genomic Encyclopedia of Archaeal and Bacterial Type Strains, Phase II (KMG-II): from individual species to whole genera.</title>
        <authorList>
            <person name="Goeker M."/>
        </authorList>
    </citation>
    <scope>NUCLEOTIDE SEQUENCE [LARGE SCALE GENOMIC DNA]</scope>
    <source>
        <strain evidence="1 2">ATCC BAA-1881</strain>
    </source>
</reference>
<protein>
    <submittedName>
        <fullName evidence="1">Dephospho-CoA kinase</fullName>
    </submittedName>
</protein>
<dbReference type="InterPro" id="IPR027417">
    <property type="entry name" value="P-loop_NTPase"/>
</dbReference>